<proteinExistence type="predicted"/>
<keyword evidence="2" id="KW-1185">Reference proteome</keyword>
<name>A0A8X6JMV8_9ARAC</name>
<protein>
    <submittedName>
        <fullName evidence="1">Uncharacterized protein</fullName>
    </submittedName>
</protein>
<dbReference type="OrthoDB" id="6375801at2759"/>
<sequence length="134" mass="15204">MKNFLQRVSHQASKSPAKACRKTDGIVGAAVLIKDICADLYVLVQLFFKFGKIITQYRHVGVFQSDMDEDWEIRVQFLTTIDGKGVTKIVNDKANVQFEDIIARLKAPEKTTDGNNMFVEFSVDINVFEKKQVT</sequence>
<dbReference type="AlphaFoldDB" id="A0A8X6JMV8"/>
<gene>
    <name evidence="1" type="ORF">TNIN_215051</name>
</gene>
<evidence type="ECO:0000313" key="2">
    <source>
        <dbReference type="Proteomes" id="UP000886998"/>
    </source>
</evidence>
<comment type="caution">
    <text evidence="1">The sequence shown here is derived from an EMBL/GenBank/DDBJ whole genome shotgun (WGS) entry which is preliminary data.</text>
</comment>
<accession>A0A8X6JMV8</accession>
<evidence type="ECO:0000313" key="1">
    <source>
        <dbReference type="EMBL" id="GFS45255.1"/>
    </source>
</evidence>
<dbReference type="Proteomes" id="UP000886998">
    <property type="component" value="Unassembled WGS sequence"/>
</dbReference>
<dbReference type="EMBL" id="BMAV01025852">
    <property type="protein sequence ID" value="GFS45255.1"/>
    <property type="molecule type" value="Genomic_DNA"/>
</dbReference>
<reference evidence="1" key="1">
    <citation type="submission" date="2020-08" db="EMBL/GenBank/DDBJ databases">
        <title>Multicomponent nature underlies the extraordinary mechanical properties of spider dragline silk.</title>
        <authorList>
            <person name="Kono N."/>
            <person name="Nakamura H."/>
            <person name="Mori M."/>
            <person name="Yoshida Y."/>
            <person name="Ohtoshi R."/>
            <person name="Malay A.D."/>
            <person name="Moran D.A.P."/>
            <person name="Tomita M."/>
            <person name="Numata K."/>
            <person name="Arakawa K."/>
        </authorList>
    </citation>
    <scope>NUCLEOTIDE SEQUENCE</scope>
</reference>
<organism evidence="1 2">
    <name type="scientific">Trichonephila inaurata madagascariensis</name>
    <dbReference type="NCBI Taxonomy" id="2747483"/>
    <lineage>
        <taxon>Eukaryota</taxon>
        <taxon>Metazoa</taxon>
        <taxon>Ecdysozoa</taxon>
        <taxon>Arthropoda</taxon>
        <taxon>Chelicerata</taxon>
        <taxon>Arachnida</taxon>
        <taxon>Araneae</taxon>
        <taxon>Araneomorphae</taxon>
        <taxon>Entelegynae</taxon>
        <taxon>Araneoidea</taxon>
        <taxon>Nephilidae</taxon>
        <taxon>Trichonephila</taxon>
        <taxon>Trichonephila inaurata</taxon>
    </lineage>
</organism>